<accession>A0A5R9E0M0</accession>
<name>A0A5R9E0M0_9ACTN</name>
<gene>
    <name evidence="1" type="ORF">FEF34_10345</name>
</gene>
<dbReference type="OrthoDB" id="4338116at2"/>
<reference evidence="1 2" key="1">
    <citation type="submission" date="2019-05" db="EMBL/GenBank/DDBJ databases">
        <title>Streptomyces marianii sp. nov., a novel marine actinomycete from southern coast of India.</title>
        <authorList>
            <person name="Iniyan A.M."/>
            <person name="Wink J."/>
            <person name="Ramprasad E."/>
            <person name="Ramana C.V."/>
            <person name="Bunk B."/>
            <person name="Sproer C."/>
            <person name="Joseph F.-J.R.S."/>
            <person name="Vincent S.G.P."/>
        </authorList>
    </citation>
    <scope>NUCLEOTIDE SEQUENCE [LARGE SCALE GENOMIC DNA]</scope>
    <source>
        <strain evidence="1 2">ICN19</strain>
    </source>
</reference>
<dbReference type="AlphaFoldDB" id="A0A5R9E0M0"/>
<dbReference type="EMBL" id="VAWE01000001">
    <property type="protein sequence ID" value="TLQ43491.1"/>
    <property type="molecule type" value="Genomic_DNA"/>
</dbReference>
<dbReference type="RefSeq" id="WP_138052910.1">
    <property type="nucleotide sequence ID" value="NZ_VAWE01000001.1"/>
</dbReference>
<sequence>MTLVMPRVESTVYDGTNGQALASEWLEDATLVSDDSETLVIDTSGWPDPVRREIPRGWYVLRHYGRIFKEALPPEEYAVRWAEVPDPAP</sequence>
<keyword evidence="2" id="KW-1185">Reference proteome</keyword>
<evidence type="ECO:0000313" key="1">
    <source>
        <dbReference type="EMBL" id="TLQ43491.1"/>
    </source>
</evidence>
<organism evidence="1 2">
    <name type="scientific">Streptomyces marianii</name>
    <dbReference type="NCBI Taxonomy" id="1817406"/>
    <lineage>
        <taxon>Bacteria</taxon>
        <taxon>Bacillati</taxon>
        <taxon>Actinomycetota</taxon>
        <taxon>Actinomycetes</taxon>
        <taxon>Kitasatosporales</taxon>
        <taxon>Streptomycetaceae</taxon>
        <taxon>Streptomyces</taxon>
    </lineage>
</organism>
<comment type="caution">
    <text evidence="1">The sequence shown here is derived from an EMBL/GenBank/DDBJ whole genome shotgun (WGS) entry which is preliminary data.</text>
</comment>
<dbReference type="Proteomes" id="UP000305921">
    <property type="component" value="Unassembled WGS sequence"/>
</dbReference>
<proteinExistence type="predicted"/>
<evidence type="ECO:0000313" key="2">
    <source>
        <dbReference type="Proteomes" id="UP000305921"/>
    </source>
</evidence>
<protein>
    <submittedName>
        <fullName evidence="1">Uncharacterized protein</fullName>
    </submittedName>
</protein>